<dbReference type="PANTHER" id="PTHR47655:SF2">
    <property type="entry name" value="QUINIC ACID UTILIZATION ACTIVATOR"/>
    <property type="match status" value="1"/>
</dbReference>
<dbReference type="STRING" id="1658174.A0A1J9QJ39"/>
<keyword evidence="5" id="KW-1185">Reference proteome</keyword>
<dbReference type="GO" id="GO:0045944">
    <property type="term" value="P:positive regulation of transcription by RNA polymerase II"/>
    <property type="evidence" value="ECO:0007669"/>
    <property type="project" value="TreeGrafter"/>
</dbReference>
<feature type="region of interest" description="Disordered" evidence="2">
    <location>
        <begin position="660"/>
        <end position="724"/>
    </location>
</feature>
<dbReference type="EMBL" id="LGTZ01000006">
    <property type="protein sequence ID" value="OJD28473.1"/>
    <property type="molecule type" value="Genomic_DNA"/>
</dbReference>
<dbReference type="PANTHER" id="PTHR47655">
    <property type="entry name" value="QUINIC ACID UTILIZATION ACTIVATOR"/>
    <property type="match status" value="1"/>
</dbReference>
<organism evidence="4 5">
    <name type="scientific">Blastomyces percursus</name>
    <dbReference type="NCBI Taxonomy" id="1658174"/>
    <lineage>
        <taxon>Eukaryota</taxon>
        <taxon>Fungi</taxon>
        <taxon>Dikarya</taxon>
        <taxon>Ascomycota</taxon>
        <taxon>Pezizomycotina</taxon>
        <taxon>Eurotiomycetes</taxon>
        <taxon>Eurotiomycetidae</taxon>
        <taxon>Onygenales</taxon>
        <taxon>Ajellomycetaceae</taxon>
        <taxon>Blastomyces</taxon>
    </lineage>
</organism>
<feature type="region of interest" description="Disordered" evidence="2">
    <location>
        <begin position="756"/>
        <end position="840"/>
    </location>
</feature>
<dbReference type="AlphaFoldDB" id="A0A1J9QJ39"/>
<dbReference type="CDD" id="cd12148">
    <property type="entry name" value="fungal_TF_MHR"/>
    <property type="match status" value="1"/>
</dbReference>
<dbReference type="GO" id="GO:0008270">
    <property type="term" value="F:zinc ion binding"/>
    <property type="evidence" value="ECO:0007669"/>
    <property type="project" value="InterPro"/>
</dbReference>
<evidence type="ECO:0000256" key="2">
    <source>
        <dbReference type="SAM" id="MobiDB-lite"/>
    </source>
</evidence>
<feature type="domain" description="Xylanolytic transcriptional activator regulatory" evidence="3">
    <location>
        <begin position="297"/>
        <end position="368"/>
    </location>
</feature>
<proteinExistence type="predicted"/>
<feature type="compositionally biased region" description="Acidic residues" evidence="2">
    <location>
        <begin position="816"/>
        <end position="826"/>
    </location>
</feature>
<accession>A0A1J9QJ39</accession>
<dbReference type="OrthoDB" id="3364175at2759"/>
<dbReference type="Proteomes" id="UP000242791">
    <property type="component" value="Unassembled WGS sequence"/>
</dbReference>
<gene>
    <name evidence="4" type="ORF">ACJ73_00104</name>
</gene>
<dbReference type="Pfam" id="PF04082">
    <property type="entry name" value="Fungal_trans"/>
    <property type="match status" value="1"/>
</dbReference>
<feature type="compositionally biased region" description="Basic and acidic residues" evidence="2">
    <location>
        <begin position="773"/>
        <end position="787"/>
    </location>
</feature>
<reference evidence="4 5" key="1">
    <citation type="submission" date="2015-08" db="EMBL/GenBank/DDBJ databases">
        <title>Emmonsia species relationships and genome sequence.</title>
        <authorList>
            <person name="Cuomo C.A."/>
            <person name="Schwartz I.S."/>
            <person name="Kenyon C."/>
            <person name="De Hoog G.S."/>
            <person name="Govender N.P."/>
            <person name="Botha A."/>
            <person name="Moreno L."/>
            <person name="De Vries M."/>
            <person name="Munoz J.F."/>
            <person name="Stielow J.B."/>
        </authorList>
    </citation>
    <scope>NUCLEOTIDE SEQUENCE [LARGE SCALE GENOMIC DNA]</scope>
    <source>
        <strain evidence="4 5">EI222</strain>
    </source>
</reference>
<dbReference type="GO" id="GO:0003700">
    <property type="term" value="F:DNA-binding transcription factor activity"/>
    <property type="evidence" value="ECO:0007669"/>
    <property type="project" value="TreeGrafter"/>
</dbReference>
<keyword evidence="1" id="KW-0539">Nucleus</keyword>
<feature type="compositionally biased region" description="Polar residues" evidence="2">
    <location>
        <begin position="714"/>
        <end position="724"/>
    </location>
</feature>
<evidence type="ECO:0000256" key="1">
    <source>
        <dbReference type="ARBA" id="ARBA00023242"/>
    </source>
</evidence>
<comment type="caution">
    <text evidence="4">The sequence shown here is derived from an EMBL/GenBank/DDBJ whole genome shotgun (WGS) entry which is preliminary data.</text>
</comment>
<feature type="region of interest" description="Disordered" evidence="2">
    <location>
        <begin position="594"/>
        <end position="629"/>
    </location>
</feature>
<dbReference type="GO" id="GO:0006351">
    <property type="term" value="P:DNA-templated transcription"/>
    <property type="evidence" value="ECO:0007669"/>
    <property type="project" value="InterPro"/>
</dbReference>
<evidence type="ECO:0000313" key="4">
    <source>
        <dbReference type="EMBL" id="OJD28473.1"/>
    </source>
</evidence>
<feature type="compositionally biased region" description="Polar residues" evidence="2">
    <location>
        <begin position="594"/>
        <end position="611"/>
    </location>
</feature>
<evidence type="ECO:0000313" key="5">
    <source>
        <dbReference type="Proteomes" id="UP000242791"/>
    </source>
</evidence>
<name>A0A1J9QJ39_9EURO</name>
<dbReference type="VEuPathDB" id="FungiDB:ACJ73_00104"/>
<dbReference type="InterPro" id="IPR052783">
    <property type="entry name" value="Metabolic/Drug-Res_Regulator"/>
</dbReference>
<protein>
    <recommendedName>
        <fullName evidence="3">Xylanolytic transcriptional activator regulatory domain-containing protein</fullName>
    </recommendedName>
</protein>
<dbReference type="InterPro" id="IPR007219">
    <property type="entry name" value="XnlR_reg_dom"/>
</dbReference>
<dbReference type="GO" id="GO:0003677">
    <property type="term" value="F:DNA binding"/>
    <property type="evidence" value="ECO:0007669"/>
    <property type="project" value="InterPro"/>
</dbReference>
<dbReference type="SMART" id="SM00906">
    <property type="entry name" value="Fungal_trans"/>
    <property type="match status" value="1"/>
</dbReference>
<sequence length="853" mass="95296">MKHDIAAASDSEYRRPVIDVEARSIVVTDNAQHAGLPEGYVRGLEKLWALSISNIASLEERILQMLGSKEAESSRSQWLFSLWNNERASERLHEIWKSSELYASVEEMLLNPGLTIFGTLGMEEDRGGIEPERSLSDIASDSQLDDCSRPSCWRKFTMDIDSISTYTTTISWQRRTKNQVSYLSQTAERNSRMKLPMQTSQLLDMYFAHTHSWFPILAKREILKASYQYIDPSFKQQAPLKFNYGNEVQKPRRRRERVLCGCAKPDTGERGKFEIGHVQAALLLTLVNIGFGDWTAAWILCGQATSVAIDLGFRDASRGTQSPRQSKQEETFLGCFLLDTLLSARLARCPRMSSDTIHNADLLEEDGLEEWSPWVDVFLLLKLHEGGNPCPRGPLRSCSTFNRLIELSKFLHILWDNVLVAPDVTAMAHETFLRNLKHWETKLPPGCRLSDVSKKMLLGHGYHTLSLLTYQSENFTQTYLPPLFEFPLRVIIDTARSQALSRHKDASWFESVASQISRAGGTATPSFPILDPASTRSNLASPYPHCSSPHSGSVYDILESLESFLQGDADTQQPNEEVLAFFSPIFKAPMDQFSSSDYRSSGEASTISSSQDFEDGWAGLQSPNSTAQAIPWMTPTLSKTRGENTPPLPRSHRSTMCTANQEGTHHRPQPLNGGYTLGPQNATPQFPNHKGSSPASVPPPAPNDIESIFHDLPTPNNSDISPSKPQKAFLTRALNYDSSHARLIVDIYDDKSSHDTLLNNHDDDGSTENSAEEFQKQKQDDRMEEGTGKQPLPNKIMRPPSIADIWPPPGFFPDTFGEDSEGDVGEAGEKMDDGGQDMVNRSVKLRTCNVCTD</sequence>
<evidence type="ECO:0000259" key="3">
    <source>
        <dbReference type="SMART" id="SM00906"/>
    </source>
</evidence>